<dbReference type="STRING" id="157652.A0A371I525"/>
<sequence length="139" mass="15274">MLRRRCCEGTTIGTIALDLHLGIRIGFISLRKPISEASYGKKVGVGSLMNKASAPPLPSSNIYMEEAQVKLGVELTFTIGSQHIPLDLVLLTWSSKFILVAMARDLPCQGRSMGEGSRHWRFCLGTSDKPGIERWNQTG</sequence>
<dbReference type="EMBL" id="QJKJ01000904">
    <property type="protein sequence ID" value="RDY10140.1"/>
    <property type="molecule type" value="Genomic_DNA"/>
</dbReference>
<accession>A0A371I525</accession>
<comment type="caution">
    <text evidence="1">The sequence shown here is derived from an EMBL/GenBank/DDBJ whole genome shotgun (WGS) entry which is preliminary data.</text>
</comment>
<dbReference type="AlphaFoldDB" id="A0A371I525"/>
<dbReference type="OrthoDB" id="411211at2759"/>
<protein>
    <submittedName>
        <fullName evidence="1">UPF0183 protein</fullName>
    </submittedName>
</protein>
<name>A0A371I525_MUCPR</name>
<dbReference type="Proteomes" id="UP000257109">
    <property type="component" value="Unassembled WGS sequence"/>
</dbReference>
<proteinExistence type="predicted"/>
<evidence type="ECO:0000313" key="1">
    <source>
        <dbReference type="EMBL" id="RDY10140.1"/>
    </source>
</evidence>
<keyword evidence="2" id="KW-1185">Reference proteome</keyword>
<evidence type="ECO:0000313" key="2">
    <source>
        <dbReference type="Proteomes" id="UP000257109"/>
    </source>
</evidence>
<feature type="non-terminal residue" evidence="1">
    <location>
        <position position="1"/>
    </location>
</feature>
<reference evidence="1" key="1">
    <citation type="submission" date="2018-05" db="EMBL/GenBank/DDBJ databases">
        <title>Draft genome of Mucuna pruriens seed.</title>
        <authorList>
            <person name="Nnadi N.E."/>
            <person name="Vos R."/>
            <person name="Hasami M.H."/>
            <person name="Devisetty U.K."/>
            <person name="Aguiy J.C."/>
        </authorList>
    </citation>
    <scope>NUCLEOTIDE SEQUENCE [LARGE SCALE GENOMIC DNA]</scope>
    <source>
        <strain evidence="1">JCA_2017</strain>
    </source>
</reference>
<gene>
    <name evidence="1" type="ORF">CR513_05382</name>
</gene>
<organism evidence="1 2">
    <name type="scientific">Mucuna pruriens</name>
    <name type="common">Velvet bean</name>
    <name type="synonym">Dolichos pruriens</name>
    <dbReference type="NCBI Taxonomy" id="157652"/>
    <lineage>
        <taxon>Eukaryota</taxon>
        <taxon>Viridiplantae</taxon>
        <taxon>Streptophyta</taxon>
        <taxon>Embryophyta</taxon>
        <taxon>Tracheophyta</taxon>
        <taxon>Spermatophyta</taxon>
        <taxon>Magnoliopsida</taxon>
        <taxon>eudicotyledons</taxon>
        <taxon>Gunneridae</taxon>
        <taxon>Pentapetalae</taxon>
        <taxon>rosids</taxon>
        <taxon>fabids</taxon>
        <taxon>Fabales</taxon>
        <taxon>Fabaceae</taxon>
        <taxon>Papilionoideae</taxon>
        <taxon>50 kb inversion clade</taxon>
        <taxon>NPAAA clade</taxon>
        <taxon>indigoferoid/millettioid clade</taxon>
        <taxon>Phaseoleae</taxon>
        <taxon>Mucuna</taxon>
    </lineage>
</organism>